<evidence type="ECO:0000256" key="2">
    <source>
        <dbReference type="ARBA" id="ARBA00023235"/>
    </source>
</evidence>
<dbReference type="SUPFAM" id="SSF54506">
    <property type="entry name" value="Diaminopimelate epimerase-like"/>
    <property type="match status" value="2"/>
</dbReference>
<keyword evidence="4" id="KW-1185">Reference proteome</keyword>
<protein>
    <submittedName>
        <fullName evidence="3">4-oxalomesaconate tautomerase</fullName>
        <ecNumber evidence="3">5.3.2.8</ecNumber>
    </submittedName>
</protein>
<evidence type="ECO:0000313" key="4">
    <source>
        <dbReference type="Proteomes" id="UP000462152"/>
    </source>
</evidence>
<dbReference type="RefSeq" id="WP_129316379.1">
    <property type="nucleotide sequence ID" value="NZ_NOIQ01000026.1"/>
</dbReference>
<sequence length="395" mass="41434">MTASSTPTTRAASQTAIPALFMRGGTSRGPFFHVSDVPGDRELRDRVLVSLIGSPHPLQVDGIGGGHPLTSKAGIVSHSDEAGIDLDFTFVQLQPGSTSVQTTANCGNMLSAVVPYALETGLIEPDGETTTAVVRTLNTGLLSEITVLTPEVGTGTESRRVVAYDGDTAIDGVGGTASPIRIMFRDTEGSVASSLLPTGHARDVVVLAGARELEATLIDNGQPMILVRAADVGRTGYESTDELNDDAALKELLEDLRIEGAELMGLGDVRDKSYPKMTLLAEPRGGGAVSTRCFIPHVAHESIGVLAAVTVATAVCTDGTVAQDLADPGTGRQRTLAIEHPSGDFDVDLELSDRGEVLRAGITRTARLLMSGNLWVPRTVWDPESEIPGTEKTES</sequence>
<dbReference type="Pfam" id="PF04303">
    <property type="entry name" value="PrpF"/>
    <property type="match status" value="1"/>
</dbReference>
<dbReference type="EC" id="5.3.2.8" evidence="3"/>
<keyword evidence="2 3" id="KW-0413">Isomerase</keyword>
<dbReference type="InterPro" id="IPR007400">
    <property type="entry name" value="PrpF-like"/>
</dbReference>
<accession>A0A7K1LKI2</accession>
<reference evidence="3 4" key="1">
    <citation type="submission" date="2019-12" db="EMBL/GenBank/DDBJ databases">
        <authorList>
            <person name="Li J."/>
            <person name="Shi Y."/>
            <person name="Xu G."/>
            <person name="Xiao D."/>
            <person name="Ran X."/>
        </authorList>
    </citation>
    <scope>NUCLEOTIDE SEQUENCE [LARGE SCALE GENOMIC DNA]</scope>
    <source>
        <strain evidence="3 4">JCM 15915</strain>
    </source>
</reference>
<comment type="caution">
    <text evidence="3">The sequence shown here is derived from an EMBL/GenBank/DDBJ whole genome shotgun (WGS) entry which is preliminary data.</text>
</comment>
<dbReference type="PANTHER" id="PTHR43709:SF3">
    <property type="entry name" value="ISOMERASE YBHH-RELATED"/>
    <property type="match status" value="1"/>
</dbReference>
<dbReference type="InterPro" id="IPR047687">
    <property type="entry name" value="OMA_tautomer-like"/>
</dbReference>
<dbReference type="Proteomes" id="UP000462152">
    <property type="component" value="Unassembled WGS sequence"/>
</dbReference>
<evidence type="ECO:0000256" key="1">
    <source>
        <dbReference type="ARBA" id="ARBA00007673"/>
    </source>
</evidence>
<dbReference type="NCBIfam" id="NF033377">
    <property type="entry name" value="OMA_tautomer"/>
    <property type="match status" value="1"/>
</dbReference>
<dbReference type="OrthoDB" id="9779763at2"/>
<proteinExistence type="inferred from homology"/>
<dbReference type="EMBL" id="WOGT01000007">
    <property type="protein sequence ID" value="MUN55630.1"/>
    <property type="molecule type" value="Genomic_DNA"/>
</dbReference>
<evidence type="ECO:0000313" key="3">
    <source>
        <dbReference type="EMBL" id="MUN55630.1"/>
    </source>
</evidence>
<comment type="similarity">
    <text evidence="1">Belongs to the PrpF family.</text>
</comment>
<dbReference type="AlphaFoldDB" id="A0A7K1LKI2"/>
<gene>
    <name evidence="3" type="ORF">GMA10_10470</name>
</gene>
<dbReference type="Gene3D" id="3.10.310.10">
    <property type="entry name" value="Diaminopimelate Epimerase, Chain A, domain 1"/>
    <property type="match status" value="2"/>
</dbReference>
<dbReference type="GO" id="GO:0016853">
    <property type="term" value="F:isomerase activity"/>
    <property type="evidence" value="ECO:0007669"/>
    <property type="project" value="UniProtKB-KW"/>
</dbReference>
<name>A0A7K1LKI2_9MICC</name>
<dbReference type="PANTHER" id="PTHR43709">
    <property type="entry name" value="ACONITATE ISOMERASE-RELATED"/>
    <property type="match status" value="1"/>
</dbReference>
<organism evidence="3 4">
    <name type="scientific">Rothia koreensis</name>
    <dbReference type="NCBI Taxonomy" id="592378"/>
    <lineage>
        <taxon>Bacteria</taxon>
        <taxon>Bacillati</taxon>
        <taxon>Actinomycetota</taxon>
        <taxon>Actinomycetes</taxon>
        <taxon>Micrococcales</taxon>
        <taxon>Micrococcaceae</taxon>
        <taxon>Rothia</taxon>
    </lineage>
</organism>